<dbReference type="GO" id="GO:0006897">
    <property type="term" value="P:endocytosis"/>
    <property type="evidence" value="ECO:0007669"/>
    <property type="project" value="TreeGrafter"/>
</dbReference>
<sequence length="434" mass="49870">MENNQTCAEDDLRTSKQFSAPDTSDTSPPERLGDDKETDLKERLFNSLLKTALLSRLMDKEVKGREKTKDDRKALDAALPDILKLWGEGRKQKKVVTTAVVVGEQNIGMESEGSEWMPVFGAPLEECAHRTMLCDGVHLPAVFRDCVDHIEANGLQREGIYRVSGLKSRVENLMLQYDRGGRPPLYEMDYNSVACLLKRYLRELPETLFTAELLPHFEKAASDCWCQDRAGEDEAVLTLQTLLAELPETHHCLLSWLAVHLHHVILNEDKNKMNVHNICIIFSPTLKVSQALLQVLLSHVEELFGDVSMQPVVRPLQWSELSSNPELLHTLENPEEEIRRQEFLLNRLHSDLNSGVKDPAKEEKLWEVQRILTMLRRRGRMRSSEESQLLVQQKDLLREENHPAREISKEETEETLQTGIHLIAWKRINSWPLR</sequence>
<dbReference type="GO" id="GO:0007264">
    <property type="term" value="P:small GTPase-mediated signal transduction"/>
    <property type="evidence" value="ECO:0007669"/>
    <property type="project" value="InterPro"/>
</dbReference>
<evidence type="ECO:0000313" key="5">
    <source>
        <dbReference type="Proteomes" id="UP001230051"/>
    </source>
</evidence>
<dbReference type="EMBL" id="JAGXEW010000007">
    <property type="protein sequence ID" value="KAK1169762.1"/>
    <property type="molecule type" value="Genomic_DNA"/>
</dbReference>
<dbReference type="SMART" id="SM00324">
    <property type="entry name" value="RhoGAP"/>
    <property type="match status" value="1"/>
</dbReference>
<name>A0AAD8G8M3_ACIOX</name>
<dbReference type="PANTHER" id="PTHR12783">
    <property type="entry name" value="RALA BINDING PROTEIN 1 RALBP1"/>
    <property type="match status" value="1"/>
</dbReference>
<dbReference type="Proteomes" id="UP001230051">
    <property type="component" value="Unassembled WGS sequence"/>
</dbReference>
<keyword evidence="1" id="KW-0343">GTPase activation</keyword>
<gene>
    <name evidence="4" type="primary">Ralbp1</name>
    <name evidence="4" type="ORF">AOXY_G8636</name>
</gene>
<dbReference type="InterPro" id="IPR008936">
    <property type="entry name" value="Rho_GTPase_activation_prot"/>
</dbReference>
<feature type="domain" description="Rho-GAP" evidence="3">
    <location>
        <begin position="122"/>
        <end position="339"/>
    </location>
</feature>
<accession>A0AAD8G8M3</accession>
<reference evidence="4" key="1">
    <citation type="submission" date="2022-02" db="EMBL/GenBank/DDBJ databases">
        <title>Atlantic sturgeon de novo genome assembly.</title>
        <authorList>
            <person name="Stock M."/>
            <person name="Klopp C."/>
            <person name="Guiguen Y."/>
            <person name="Cabau C."/>
            <person name="Parinello H."/>
            <person name="Santidrian Yebra-Pimentel E."/>
            <person name="Kuhl H."/>
            <person name="Dirks R.P."/>
            <person name="Guessner J."/>
            <person name="Wuertz S."/>
            <person name="Du K."/>
            <person name="Schartl M."/>
        </authorList>
    </citation>
    <scope>NUCLEOTIDE SEQUENCE</scope>
    <source>
        <strain evidence="4">STURGEONOMICS-FGT-2020</strain>
        <tissue evidence="4">Whole blood</tissue>
    </source>
</reference>
<dbReference type="GO" id="GO:0031267">
    <property type="term" value="F:small GTPase binding"/>
    <property type="evidence" value="ECO:0007669"/>
    <property type="project" value="InterPro"/>
</dbReference>
<dbReference type="Gene3D" id="1.20.58.90">
    <property type="match status" value="1"/>
</dbReference>
<protein>
    <submittedName>
        <fullName evidence="4">RalA-binding protein 1-like</fullName>
    </submittedName>
</protein>
<dbReference type="Pfam" id="PF00620">
    <property type="entry name" value="RhoGAP"/>
    <property type="match status" value="1"/>
</dbReference>
<dbReference type="GO" id="GO:0016020">
    <property type="term" value="C:membrane"/>
    <property type="evidence" value="ECO:0007669"/>
    <property type="project" value="TreeGrafter"/>
</dbReference>
<dbReference type="AlphaFoldDB" id="A0AAD8G8M3"/>
<evidence type="ECO:0000256" key="2">
    <source>
        <dbReference type="SAM" id="MobiDB-lite"/>
    </source>
</evidence>
<comment type="caution">
    <text evidence="4">The sequence shown here is derived from an EMBL/GenBank/DDBJ whole genome shotgun (WGS) entry which is preliminary data.</text>
</comment>
<dbReference type="SUPFAM" id="SSF48350">
    <property type="entry name" value="GTPase activation domain, GAP"/>
    <property type="match status" value="1"/>
</dbReference>
<feature type="region of interest" description="Disordered" evidence="2">
    <location>
        <begin position="1"/>
        <end position="39"/>
    </location>
</feature>
<evidence type="ECO:0000256" key="1">
    <source>
        <dbReference type="ARBA" id="ARBA00022468"/>
    </source>
</evidence>
<dbReference type="Pfam" id="PF20924">
    <property type="entry name" value="RLIP76_Ral-bd"/>
    <property type="match status" value="1"/>
</dbReference>
<dbReference type="GO" id="GO:0005096">
    <property type="term" value="F:GTPase activator activity"/>
    <property type="evidence" value="ECO:0007669"/>
    <property type="project" value="UniProtKB-KW"/>
</dbReference>
<feature type="compositionally biased region" description="Polar residues" evidence="2">
    <location>
        <begin position="15"/>
        <end position="27"/>
    </location>
</feature>
<keyword evidence="5" id="KW-1185">Reference proteome</keyword>
<dbReference type="InterPro" id="IPR049041">
    <property type="entry name" value="RalBP1-like_Ral-bd"/>
</dbReference>
<dbReference type="Gene3D" id="1.10.555.10">
    <property type="entry name" value="Rho GTPase activation protein"/>
    <property type="match status" value="1"/>
</dbReference>
<evidence type="ECO:0000259" key="3">
    <source>
        <dbReference type="PROSITE" id="PS50238"/>
    </source>
</evidence>
<dbReference type="PANTHER" id="PTHR12783:SF5">
    <property type="entry name" value="RALA-BINDING PROTEIN 1"/>
    <property type="match status" value="1"/>
</dbReference>
<organism evidence="4 5">
    <name type="scientific">Acipenser oxyrinchus oxyrinchus</name>
    <dbReference type="NCBI Taxonomy" id="40147"/>
    <lineage>
        <taxon>Eukaryota</taxon>
        <taxon>Metazoa</taxon>
        <taxon>Chordata</taxon>
        <taxon>Craniata</taxon>
        <taxon>Vertebrata</taxon>
        <taxon>Euteleostomi</taxon>
        <taxon>Actinopterygii</taxon>
        <taxon>Chondrostei</taxon>
        <taxon>Acipenseriformes</taxon>
        <taxon>Acipenseridae</taxon>
        <taxon>Acipenser</taxon>
    </lineage>
</organism>
<dbReference type="PROSITE" id="PS50238">
    <property type="entry name" value="RHOGAP"/>
    <property type="match status" value="1"/>
</dbReference>
<dbReference type="InterPro" id="IPR039767">
    <property type="entry name" value="RALBP1"/>
</dbReference>
<dbReference type="InterPro" id="IPR000198">
    <property type="entry name" value="RhoGAP_dom"/>
</dbReference>
<evidence type="ECO:0000313" key="4">
    <source>
        <dbReference type="EMBL" id="KAK1169762.1"/>
    </source>
</evidence>
<proteinExistence type="predicted"/>